<feature type="transmembrane region" description="Helical" evidence="1">
    <location>
        <begin position="55"/>
        <end position="73"/>
    </location>
</feature>
<proteinExistence type="predicted"/>
<comment type="caution">
    <text evidence="2">The sequence shown here is derived from an EMBL/GenBank/DDBJ whole genome shotgun (WGS) entry which is preliminary data.</text>
</comment>
<sequence>MLTTAGTDARTRPLARVLFLVTTVFGIAAVLPGRWQAIVRRWWSFAVYYVGYRLLSVQLSCGSLAVSGVPFVTKHI</sequence>
<dbReference type="Proteomes" id="UP000192739">
    <property type="component" value="Unassembled WGS sequence"/>
</dbReference>
<dbReference type="AlphaFoldDB" id="A0A1E3S7P2"/>
<dbReference type="EMBL" id="MVHT01000167">
    <property type="protein sequence ID" value="ORA90604.1"/>
    <property type="molecule type" value="Genomic_DNA"/>
</dbReference>
<accession>A0A1E3S7P2</accession>
<gene>
    <name evidence="2" type="ORF">BST27_29635</name>
</gene>
<keyword evidence="1" id="KW-0812">Transmembrane</keyword>
<organism evidence="2 3">
    <name type="scientific">Mycobacterium intermedium</name>
    <dbReference type="NCBI Taxonomy" id="28445"/>
    <lineage>
        <taxon>Bacteria</taxon>
        <taxon>Bacillati</taxon>
        <taxon>Actinomycetota</taxon>
        <taxon>Actinomycetes</taxon>
        <taxon>Mycobacteriales</taxon>
        <taxon>Mycobacteriaceae</taxon>
        <taxon>Mycobacterium</taxon>
        <taxon>Mycobacterium simiae complex</taxon>
    </lineage>
</organism>
<dbReference type="OrthoDB" id="4750786at2"/>
<name>A0A1E3S7P2_MYCIE</name>
<protein>
    <submittedName>
        <fullName evidence="2">Uncharacterized protein</fullName>
    </submittedName>
</protein>
<evidence type="ECO:0000313" key="2">
    <source>
        <dbReference type="EMBL" id="ORA90604.1"/>
    </source>
</evidence>
<feature type="transmembrane region" description="Helical" evidence="1">
    <location>
        <begin position="17"/>
        <end position="35"/>
    </location>
</feature>
<evidence type="ECO:0000313" key="3">
    <source>
        <dbReference type="Proteomes" id="UP000192739"/>
    </source>
</evidence>
<keyword evidence="1" id="KW-0472">Membrane</keyword>
<dbReference type="RefSeq" id="WP_069421567.1">
    <property type="nucleotide sequence ID" value="NZ_CBCRZH010000162.1"/>
</dbReference>
<evidence type="ECO:0000256" key="1">
    <source>
        <dbReference type="SAM" id="Phobius"/>
    </source>
</evidence>
<reference evidence="2 3" key="1">
    <citation type="submission" date="2017-02" db="EMBL/GenBank/DDBJ databases">
        <title>The new phylogeny of genus Mycobacterium.</title>
        <authorList>
            <person name="Tortoli E."/>
            <person name="Trovato A."/>
            <person name="Cirillo D.M."/>
        </authorList>
    </citation>
    <scope>NUCLEOTIDE SEQUENCE [LARGE SCALE GENOMIC DNA]</scope>
    <source>
        <strain evidence="2 3">DSM 44049</strain>
    </source>
</reference>
<keyword evidence="3" id="KW-1185">Reference proteome</keyword>
<keyword evidence="1" id="KW-1133">Transmembrane helix</keyword>